<sequence length="192" mass="21724">MTAQHSPLSATQKSNNGTSADQIEVTITYLEQTERPLLPPAPTPTRKTALMRAETPPVHFYRYLYDLVGGPWNWVSRRKLSDEELATIIQDPDVYFYVLYVDGAPAGMAEIDARDKQIHELKFFGLAPDFTGGGLGRYFLTHAVELLWSHGAQRVRLETCTLDHPAALPLYQKFGFTVIDRRKGFVEKLENL</sequence>
<keyword evidence="1" id="KW-0808">Transferase</keyword>
<dbReference type="InterPro" id="IPR050832">
    <property type="entry name" value="Bact_Acetyltransf"/>
</dbReference>
<dbReference type="EMBL" id="CP118166">
    <property type="protein sequence ID" value="WDI31128.1"/>
    <property type="molecule type" value="Genomic_DNA"/>
</dbReference>
<evidence type="ECO:0000259" key="3">
    <source>
        <dbReference type="PROSITE" id="PS51186"/>
    </source>
</evidence>
<dbReference type="Proteomes" id="UP001214043">
    <property type="component" value="Chromosome"/>
</dbReference>
<dbReference type="Gene3D" id="3.40.630.30">
    <property type="match status" value="1"/>
</dbReference>
<protein>
    <submittedName>
        <fullName evidence="4">GNAT family N-acetyltransferase</fullName>
    </submittedName>
</protein>
<dbReference type="AlphaFoldDB" id="A0AAE9ZE98"/>
<evidence type="ECO:0000256" key="2">
    <source>
        <dbReference type="ARBA" id="ARBA00023315"/>
    </source>
</evidence>
<dbReference type="PROSITE" id="PS51186">
    <property type="entry name" value="GNAT"/>
    <property type="match status" value="1"/>
</dbReference>
<dbReference type="GO" id="GO:0016747">
    <property type="term" value="F:acyltransferase activity, transferring groups other than amino-acyl groups"/>
    <property type="evidence" value="ECO:0007669"/>
    <property type="project" value="InterPro"/>
</dbReference>
<evidence type="ECO:0000313" key="5">
    <source>
        <dbReference type="Proteomes" id="UP001214043"/>
    </source>
</evidence>
<reference evidence="4" key="1">
    <citation type="submission" date="2023-02" db="EMBL/GenBank/DDBJ databases">
        <title>Genome sequence of Hyphococcus flavus.</title>
        <authorList>
            <person name="Rong J.-C."/>
            <person name="Zhao Q."/>
            <person name="Yi M."/>
            <person name="Wu J.-Y."/>
        </authorList>
    </citation>
    <scope>NUCLEOTIDE SEQUENCE</scope>
    <source>
        <strain evidence="4">MCCC 1K03223</strain>
    </source>
</reference>
<dbReference type="PANTHER" id="PTHR43877:SF2">
    <property type="entry name" value="AMINOALKYLPHOSPHONATE N-ACETYLTRANSFERASE-RELATED"/>
    <property type="match status" value="1"/>
</dbReference>
<dbReference type="SUPFAM" id="SSF55729">
    <property type="entry name" value="Acyl-CoA N-acyltransferases (Nat)"/>
    <property type="match status" value="1"/>
</dbReference>
<organism evidence="4 5">
    <name type="scientific">Hyphococcus flavus</name>
    <dbReference type="NCBI Taxonomy" id="1866326"/>
    <lineage>
        <taxon>Bacteria</taxon>
        <taxon>Pseudomonadati</taxon>
        <taxon>Pseudomonadota</taxon>
        <taxon>Alphaproteobacteria</taxon>
        <taxon>Parvularculales</taxon>
        <taxon>Parvularculaceae</taxon>
        <taxon>Hyphococcus</taxon>
    </lineage>
</organism>
<dbReference type="KEGG" id="hfl:PUV54_14325"/>
<dbReference type="Pfam" id="PF00583">
    <property type="entry name" value="Acetyltransf_1"/>
    <property type="match status" value="1"/>
</dbReference>
<gene>
    <name evidence="4" type="ORF">PUV54_14325</name>
</gene>
<evidence type="ECO:0000256" key="1">
    <source>
        <dbReference type="ARBA" id="ARBA00022679"/>
    </source>
</evidence>
<feature type="domain" description="N-acetyltransferase" evidence="3">
    <location>
        <begin position="49"/>
        <end position="192"/>
    </location>
</feature>
<evidence type="ECO:0000313" key="4">
    <source>
        <dbReference type="EMBL" id="WDI31128.1"/>
    </source>
</evidence>
<dbReference type="InterPro" id="IPR000182">
    <property type="entry name" value="GNAT_dom"/>
</dbReference>
<dbReference type="RefSeq" id="WP_274492950.1">
    <property type="nucleotide sequence ID" value="NZ_CP118166.1"/>
</dbReference>
<keyword evidence="2" id="KW-0012">Acyltransferase</keyword>
<keyword evidence="5" id="KW-1185">Reference proteome</keyword>
<dbReference type="PANTHER" id="PTHR43877">
    <property type="entry name" value="AMINOALKYLPHOSPHONATE N-ACETYLTRANSFERASE-RELATED-RELATED"/>
    <property type="match status" value="1"/>
</dbReference>
<dbReference type="InterPro" id="IPR016181">
    <property type="entry name" value="Acyl_CoA_acyltransferase"/>
</dbReference>
<accession>A0AAE9ZE98</accession>
<proteinExistence type="predicted"/>
<dbReference type="CDD" id="cd04301">
    <property type="entry name" value="NAT_SF"/>
    <property type="match status" value="1"/>
</dbReference>
<name>A0AAE9ZE98_9PROT</name>